<feature type="compositionally biased region" description="Low complexity" evidence="1">
    <location>
        <begin position="269"/>
        <end position="279"/>
    </location>
</feature>
<feature type="compositionally biased region" description="Low complexity" evidence="1">
    <location>
        <begin position="286"/>
        <end position="295"/>
    </location>
</feature>
<keyword evidence="3" id="KW-1185">Reference proteome</keyword>
<feature type="compositionally biased region" description="Polar residues" evidence="1">
    <location>
        <begin position="199"/>
        <end position="221"/>
    </location>
</feature>
<feature type="compositionally biased region" description="Basic and acidic residues" evidence="1">
    <location>
        <begin position="296"/>
        <end position="306"/>
    </location>
</feature>
<protein>
    <submittedName>
        <fullName evidence="2">Uncharacterized protein</fullName>
    </submittedName>
</protein>
<accession>A0AAN9UR14</accession>
<feature type="compositionally biased region" description="Low complexity" evidence="1">
    <location>
        <begin position="354"/>
        <end position="368"/>
    </location>
</feature>
<gene>
    <name evidence="2" type="ORF">SLS62_006462</name>
</gene>
<evidence type="ECO:0000313" key="3">
    <source>
        <dbReference type="Proteomes" id="UP001320420"/>
    </source>
</evidence>
<proteinExistence type="predicted"/>
<name>A0AAN9UR14_9PEZI</name>
<evidence type="ECO:0000256" key="1">
    <source>
        <dbReference type="SAM" id="MobiDB-lite"/>
    </source>
</evidence>
<organism evidence="2 3">
    <name type="scientific">Diatrype stigma</name>
    <dbReference type="NCBI Taxonomy" id="117547"/>
    <lineage>
        <taxon>Eukaryota</taxon>
        <taxon>Fungi</taxon>
        <taxon>Dikarya</taxon>
        <taxon>Ascomycota</taxon>
        <taxon>Pezizomycotina</taxon>
        <taxon>Sordariomycetes</taxon>
        <taxon>Xylariomycetidae</taxon>
        <taxon>Xylariales</taxon>
        <taxon>Diatrypaceae</taxon>
        <taxon>Diatrype</taxon>
    </lineage>
</organism>
<dbReference type="EMBL" id="JAKJXP020000047">
    <property type="protein sequence ID" value="KAK7751636.1"/>
    <property type="molecule type" value="Genomic_DNA"/>
</dbReference>
<evidence type="ECO:0000313" key="2">
    <source>
        <dbReference type="EMBL" id="KAK7751636.1"/>
    </source>
</evidence>
<dbReference type="AlphaFoldDB" id="A0AAN9UR14"/>
<sequence length="461" mass="48157">MSLYCAASVYIYLIKEEQSQQSRQQEPTTTTITSSHNHIAATNLEFITSAMEAIGRSHILTRAFLRQVLLDLEHNGVGPQHQHQHLGTQMSNNIPLLARSRVSRHTAVQPPLPGRLPLGNPVGKIIREESAGVGSGFLGEWSFPGMKTASYGNNSASTSDPAEAVSNKRKRTSANTVTAAMSGNSNSSQLLWGPANQAAPISTATPPTNTIDASNSTQQHPFATDPFIPTGGPAAQTNLPHRTGSPAVIGDPDATGALPAQSTAAIGESPAAPASSLSNARRKKAQAQAQTQTQEQHAHHSGDEQNSHSTTNTNPHDDHNNNRSSRSSNKDDGNKPGVSINTTLFQRFGPRPFATRGRGAGAVSARRGNLGSWDTASLCMYTQFLHNMTGGSPATAADNNDNDNENDDSPWSLEADAAAAQIDWGLFATTGGGVDLGCLGYGSGKGSGEGEGGGGDDGGGR</sequence>
<feature type="region of interest" description="Disordered" evidence="1">
    <location>
        <begin position="198"/>
        <end position="368"/>
    </location>
</feature>
<reference evidence="2 3" key="1">
    <citation type="submission" date="2024-02" db="EMBL/GenBank/DDBJ databases">
        <title>De novo assembly and annotation of 12 fungi associated with fruit tree decline syndrome in Ontario, Canada.</title>
        <authorList>
            <person name="Sulman M."/>
            <person name="Ellouze W."/>
            <person name="Ilyukhin E."/>
        </authorList>
    </citation>
    <scope>NUCLEOTIDE SEQUENCE [LARGE SCALE GENOMIC DNA]</scope>
    <source>
        <strain evidence="2 3">M11/M66-122</strain>
    </source>
</reference>
<feature type="region of interest" description="Disordered" evidence="1">
    <location>
        <begin position="392"/>
        <end position="411"/>
    </location>
</feature>
<comment type="caution">
    <text evidence="2">The sequence shown here is derived from an EMBL/GenBank/DDBJ whole genome shotgun (WGS) entry which is preliminary data.</text>
</comment>
<dbReference type="Proteomes" id="UP001320420">
    <property type="component" value="Unassembled WGS sequence"/>
</dbReference>
<feature type="region of interest" description="Disordered" evidence="1">
    <location>
        <begin position="152"/>
        <end position="173"/>
    </location>
</feature>